<dbReference type="Proteomes" id="UP001500620">
    <property type="component" value="Unassembled WGS sequence"/>
</dbReference>
<dbReference type="SMART" id="SM00465">
    <property type="entry name" value="GIYc"/>
    <property type="match status" value="1"/>
</dbReference>
<dbReference type="PROSITE" id="PS50164">
    <property type="entry name" value="GIY_YIG"/>
    <property type="match status" value="1"/>
</dbReference>
<comment type="caution">
    <text evidence="2">The sequence shown here is derived from an EMBL/GenBank/DDBJ whole genome shotgun (WGS) entry which is preliminary data.</text>
</comment>
<dbReference type="PANTHER" id="PTHR30562:SF1">
    <property type="entry name" value="UVRABC SYSTEM PROTEIN C"/>
    <property type="match status" value="1"/>
</dbReference>
<dbReference type="InterPro" id="IPR035901">
    <property type="entry name" value="GIY-YIG_endonuc_sf"/>
</dbReference>
<dbReference type="SUPFAM" id="SSF82771">
    <property type="entry name" value="GIY-YIG endonuclease"/>
    <property type="match status" value="1"/>
</dbReference>
<sequence>MPAGARRLPYTPGVYRFRDGAGRILYIGRATQLRSRVGSYWSDLRDRPRLRRMVAQVTAVEAVVCDSVHEAAWLEHNLLTRRKPRWNRTRGGQESTVHIGLDAGPAAPGLRVTHLPTPGCYGPYLGGGRTRLAVSGLHRIRPLAYTGSRLTGAERDLAAKRGVTAGDRETFAASVAAVLDRDAASVAEACADLEALRDRAAEGLQFELAAQIHEELQALEWITSPQRVSALEPADLRVAGWADGVLVLFTVRAGRLDEWTQRPSTAGRAARYLEATPAEWREFATRNAELAVTLGGGE</sequence>
<accession>A0ABP8DRH8</accession>
<dbReference type="Pfam" id="PF01541">
    <property type="entry name" value="GIY-YIG"/>
    <property type="match status" value="1"/>
</dbReference>
<dbReference type="Gene3D" id="3.40.1440.10">
    <property type="entry name" value="GIY-YIG endonuclease"/>
    <property type="match status" value="1"/>
</dbReference>
<feature type="domain" description="GIY-YIG" evidence="1">
    <location>
        <begin position="10"/>
        <end position="88"/>
    </location>
</feature>
<dbReference type="PANTHER" id="PTHR30562">
    <property type="entry name" value="UVRC/OXIDOREDUCTASE"/>
    <property type="match status" value="1"/>
</dbReference>
<organism evidence="2 3">
    <name type="scientific">Dactylosporangium darangshiense</name>
    <dbReference type="NCBI Taxonomy" id="579108"/>
    <lineage>
        <taxon>Bacteria</taxon>
        <taxon>Bacillati</taxon>
        <taxon>Actinomycetota</taxon>
        <taxon>Actinomycetes</taxon>
        <taxon>Micromonosporales</taxon>
        <taxon>Micromonosporaceae</taxon>
        <taxon>Dactylosporangium</taxon>
    </lineage>
</organism>
<name>A0ABP8DRH8_9ACTN</name>
<dbReference type="InterPro" id="IPR047296">
    <property type="entry name" value="GIY-YIG_UvrC_Cho"/>
</dbReference>
<dbReference type="InterPro" id="IPR050066">
    <property type="entry name" value="UvrABC_protein_C"/>
</dbReference>
<protein>
    <recommendedName>
        <fullName evidence="1">GIY-YIG domain-containing protein</fullName>
    </recommendedName>
</protein>
<evidence type="ECO:0000259" key="1">
    <source>
        <dbReference type="PROSITE" id="PS50164"/>
    </source>
</evidence>
<evidence type="ECO:0000313" key="3">
    <source>
        <dbReference type="Proteomes" id="UP001500620"/>
    </source>
</evidence>
<evidence type="ECO:0000313" key="2">
    <source>
        <dbReference type="EMBL" id="GAA4262429.1"/>
    </source>
</evidence>
<proteinExistence type="predicted"/>
<dbReference type="EMBL" id="BAABAT010000052">
    <property type="protein sequence ID" value="GAA4262429.1"/>
    <property type="molecule type" value="Genomic_DNA"/>
</dbReference>
<dbReference type="CDD" id="cd10434">
    <property type="entry name" value="GIY-YIG_UvrC_Cho"/>
    <property type="match status" value="1"/>
</dbReference>
<keyword evidence="3" id="KW-1185">Reference proteome</keyword>
<dbReference type="InterPro" id="IPR000305">
    <property type="entry name" value="GIY-YIG_endonuc"/>
</dbReference>
<reference evidence="3" key="1">
    <citation type="journal article" date="2019" name="Int. J. Syst. Evol. Microbiol.">
        <title>The Global Catalogue of Microorganisms (GCM) 10K type strain sequencing project: providing services to taxonomists for standard genome sequencing and annotation.</title>
        <authorList>
            <consortium name="The Broad Institute Genomics Platform"/>
            <consortium name="The Broad Institute Genome Sequencing Center for Infectious Disease"/>
            <person name="Wu L."/>
            <person name="Ma J."/>
        </authorList>
    </citation>
    <scope>NUCLEOTIDE SEQUENCE [LARGE SCALE GENOMIC DNA]</scope>
    <source>
        <strain evidence="3">JCM 17441</strain>
    </source>
</reference>
<gene>
    <name evidence="2" type="ORF">GCM10022255_099010</name>
</gene>